<dbReference type="InterPro" id="IPR044946">
    <property type="entry name" value="Restrct_endonuc_typeI_TRD_sf"/>
</dbReference>
<comment type="similarity">
    <text evidence="1">Belongs to the type-I restriction system S methylase family.</text>
</comment>
<accession>A0A0G0Q0K9</accession>
<evidence type="ECO:0000259" key="4">
    <source>
        <dbReference type="Pfam" id="PF01420"/>
    </source>
</evidence>
<organism evidence="5 6">
    <name type="scientific">Candidatus Falkowbacteria bacterium GW2011_GWF2_39_8</name>
    <dbReference type="NCBI Taxonomy" id="1618642"/>
    <lineage>
        <taxon>Bacteria</taxon>
        <taxon>Candidatus Falkowiibacteriota</taxon>
    </lineage>
</organism>
<dbReference type="InterPro" id="IPR052021">
    <property type="entry name" value="Type-I_RS_S_subunit"/>
</dbReference>
<dbReference type="GO" id="GO:0009307">
    <property type="term" value="P:DNA restriction-modification system"/>
    <property type="evidence" value="ECO:0007669"/>
    <property type="project" value="UniProtKB-KW"/>
</dbReference>
<dbReference type="Gene3D" id="3.90.220.20">
    <property type="entry name" value="DNA methylase specificity domains"/>
    <property type="match status" value="2"/>
</dbReference>
<dbReference type="AlphaFoldDB" id="A0A0G0Q0K9"/>
<dbReference type="Pfam" id="PF01420">
    <property type="entry name" value="Methylase_S"/>
    <property type="match status" value="1"/>
</dbReference>
<evidence type="ECO:0000256" key="2">
    <source>
        <dbReference type="ARBA" id="ARBA00022747"/>
    </source>
</evidence>
<proteinExistence type="inferred from homology"/>
<name>A0A0G0Q0K9_9BACT</name>
<dbReference type="GO" id="GO:0003677">
    <property type="term" value="F:DNA binding"/>
    <property type="evidence" value="ECO:0007669"/>
    <property type="project" value="UniProtKB-KW"/>
</dbReference>
<comment type="caution">
    <text evidence="5">The sequence shown here is derived from an EMBL/GenBank/DDBJ whole genome shotgun (WGS) entry which is preliminary data.</text>
</comment>
<evidence type="ECO:0000313" key="5">
    <source>
        <dbReference type="EMBL" id="KKR33884.1"/>
    </source>
</evidence>
<gene>
    <name evidence="5" type="ORF">UT64_C0002G0023</name>
</gene>
<dbReference type="InterPro" id="IPR000055">
    <property type="entry name" value="Restrct_endonuc_typeI_TRD"/>
</dbReference>
<sequence length="416" mass="47056">MIKTKLRPLSGSTIQLVDGDRGVNYPNKKDFSDNGFCVFLDSSNLTKNGFDFSSKVFISKNKDEAMGNGKLKRGDLVMNTRGTIGNMGVYKENVPYENIRINSGMLIIRGGSDYDNGFLYGFFRSNLFYKQVENIMSGSVQSQLPIWIFNFIQVPELSIPAQQKISTVLSALDSKIELNNRINAGLEQMAKTLYDYWFVQFDFPDENGKPYKTSGGKMVWCEELKRNIPAGWEVKEMNKLLTKNTTKFDFIDDKHDIDTLDLSVLPSATMCLNEKNSSSAFGTNLFKLSKFDILFGGIRPYLLKAGFSPFDGLVTGTVHSFRVKNDDEYNFAILTMTHKSMFNFAVANSKGTKMPVIGADDLLTYKVAHNEDIIKTFNEFIQFRDIIAHNIIENQTLAELRDWLLPMLMNGQVAVK</sequence>
<dbReference type="PANTHER" id="PTHR30408">
    <property type="entry name" value="TYPE-1 RESTRICTION ENZYME ECOKI SPECIFICITY PROTEIN"/>
    <property type="match status" value="1"/>
</dbReference>
<dbReference type="SUPFAM" id="SSF116734">
    <property type="entry name" value="DNA methylase specificity domain"/>
    <property type="match status" value="2"/>
</dbReference>
<reference evidence="5 6" key="1">
    <citation type="journal article" date="2015" name="Nature">
        <title>rRNA introns, odd ribosomes, and small enigmatic genomes across a large radiation of phyla.</title>
        <authorList>
            <person name="Brown C.T."/>
            <person name="Hug L.A."/>
            <person name="Thomas B.C."/>
            <person name="Sharon I."/>
            <person name="Castelle C.J."/>
            <person name="Singh A."/>
            <person name="Wilkins M.J."/>
            <person name="Williams K.H."/>
            <person name="Banfield J.F."/>
        </authorList>
    </citation>
    <scope>NUCLEOTIDE SEQUENCE [LARGE SCALE GENOMIC DNA]</scope>
</reference>
<dbReference type="PANTHER" id="PTHR30408:SF13">
    <property type="entry name" value="TYPE I RESTRICTION ENZYME HINDI SPECIFICITY SUBUNIT"/>
    <property type="match status" value="1"/>
</dbReference>
<evidence type="ECO:0000313" key="6">
    <source>
        <dbReference type="Proteomes" id="UP000034137"/>
    </source>
</evidence>
<evidence type="ECO:0000256" key="1">
    <source>
        <dbReference type="ARBA" id="ARBA00010923"/>
    </source>
</evidence>
<dbReference type="EMBL" id="LBXO01000002">
    <property type="protein sequence ID" value="KKR33884.1"/>
    <property type="molecule type" value="Genomic_DNA"/>
</dbReference>
<evidence type="ECO:0000256" key="3">
    <source>
        <dbReference type="ARBA" id="ARBA00023125"/>
    </source>
</evidence>
<keyword evidence="3" id="KW-0238">DNA-binding</keyword>
<dbReference type="Proteomes" id="UP000034137">
    <property type="component" value="Unassembled WGS sequence"/>
</dbReference>
<feature type="domain" description="Type I restriction modification DNA specificity" evidence="4">
    <location>
        <begin position="24"/>
        <end position="188"/>
    </location>
</feature>
<dbReference type="PATRIC" id="fig|1618642.3.peg.73"/>
<keyword evidence="2" id="KW-0680">Restriction system</keyword>
<protein>
    <recommendedName>
        <fullName evidence="4">Type I restriction modification DNA specificity domain-containing protein</fullName>
    </recommendedName>
</protein>